<organism evidence="1 2">
    <name type="scientific">Lophium mytilinum</name>
    <dbReference type="NCBI Taxonomy" id="390894"/>
    <lineage>
        <taxon>Eukaryota</taxon>
        <taxon>Fungi</taxon>
        <taxon>Dikarya</taxon>
        <taxon>Ascomycota</taxon>
        <taxon>Pezizomycotina</taxon>
        <taxon>Dothideomycetes</taxon>
        <taxon>Pleosporomycetidae</taxon>
        <taxon>Mytilinidiales</taxon>
        <taxon>Mytilinidiaceae</taxon>
        <taxon>Lophium</taxon>
    </lineage>
</organism>
<dbReference type="EMBL" id="MU004189">
    <property type="protein sequence ID" value="KAF2495045.1"/>
    <property type="molecule type" value="Genomic_DNA"/>
</dbReference>
<dbReference type="InterPro" id="IPR008441">
    <property type="entry name" value="AfumC-like_glycosyl_Trfase"/>
</dbReference>
<dbReference type="SUPFAM" id="SSF53448">
    <property type="entry name" value="Nucleotide-diphospho-sugar transferases"/>
    <property type="match status" value="1"/>
</dbReference>
<dbReference type="InterPro" id="IPR029044">
    <property type="entry name" value="Nucleotide-diphossugar_trans"/>
</dbReference>
<proteinExistence type="predicted"/>
<sequence>MMQRSNFTIPEEFASQVRFVDALDKRSDEEILDSLTKHTPITSEKNVWTYWHSGLRSMPTWCQRNIVNWVRLLGPSWTVRVLDTVPDSPNHALTWLDADMLPEAFVKGTMAGPYTGPHSADFQRGAALYTHGGVWMDVGIVLIRHLDKICWDQLEDPNSPFEVSVPWMYGQVMANHFVASRKGDPFIKHWHDLFVHFWKGQNDHSGIVQSPLIGFVKDVKFEDSVARGFKWDFKVDELTVMGYIGQCVAWLRLCMLEEPNGGFNGVEYWANKILLFDSLTESWAAEQQVGFTGQALFDMLVTKRDADPESKEYQTAYKAIWRLLTKSSLQKITHGKHLTQTPALGIFLDAKENKDVDIAPGTFAELLRFGSVYLEQTRESIDYVKAERPTPDHIIKKGLLEP</sequence>
<dbReference type="AlphaFoldDB" id="A0A6A6QRP5"/>
<evidence type="ECO:0000313" key="1">
    <source>
        <dbReference type="EMBL" id="KAF2495045.1"/>
    </source>
</evidence>
<dbReference type="GO" id="GO:0016757">
    <property type="term" value="F:glycosyltransferase activity"/>
    <property type="evidence" value="ECO:0007669"/>
    <property type="project" value="InterPro"/>
</dbReference>
<dbReference type="Gene3D" id="3.90.550.20">
    <property type="match status" value="1"/>
</dbReference>
<evidence type="ECO:0000313" key="2">
    <source>
        <dbReference type="Proteomes" id="UP000799750"/>
    </source>
</evidence>
<dbReference type="Pfam" id="PF05704">
    <property type="entry name" value="Caps_synth"/>
    <property type="match status" value="1"/>
</dbReference>
<dbReference type="OrthoDB" id="409543at2759"/>
<gene>
    <name evidence="1" type="ORF">BU16DRAFT_486232</name>
</gene>
<reference evidence="1" key="1">
    <citation type="journal article" date="2020" name="Stud. Mycol.">
        <title>101 Dothideomycetes genomes: a test case for predicting lifestyles and emergence of pathogens.</title>
        <authorList>
            <person name="Haridas S."/>
            <person name="Albert R."/>
            <person name="Binder M."/>
            <person name="Bloem J."/>
            <person name="Labutti K."/>
            <person name="Salamov A."/>
            <person name="Andreopoulos B."/>
            <person name="Baker S."/>
            <person name="Barry K."/>
            <person name="Bills G."/>
            <person name="Bluhm B."/>
            <person name="Cannon C."/>
            <person name="Castanera R."/>
            <person name="Culley D."/>
            <person name="Daum C."/>
            <person name="Ezra D."/>
            <person name="Gonzalez J."/>
            <person name="Henrissat B."/>
            <person name="Kuo A."/>
            <person name="Liang C."/>
            <person name="Lipzen A."/>
            <person name="Lutzoni F."/>
            <person name="Magnuson J."/>
            <person name="Mondo S."/>
            <person name="Nolan M."/>
            <person name="Ohm R."/>
            <person name="Pangilinan J."/>
            <person name="Park H.-J."/>
            <person name="Ramirez L."/>
            <person name="Alfaro M."/>
            <person name="Sun H."/>
            <person name="Tritt A."/>
            <person name="Yoshinaga Y."/>
            <person name="Zwiers L.-H."/>
            <person name="Turgeon B."/>
            <person name="Goodwin S."/>
            <person name="Spatafora J."/>
            <person name="Crous P."/>
            <person name="Grigoriev I."/>
        </authorList>
    </citation>
    <scope>NUCLEOTIDE SEQUENCE</scope>
    <source>
        <strain evidence="1">CBS 269.34</strain>
    </source>
</reference>
<keyword evidence="2" id="KW-1185">Reference proteome</keyword>
<evidence type="ECO:0008006" key="3">
    <source>
        <dbReference type="Google" id="ProtNLM"/>
    </source>
</evidence>
<dbReference type="Proteomes" id="UP000799750">
    <property type="component" value="Unassembled WGS sequence"/>
</dbReference>
<accession>A0A6A6QRP5</accession>
<protein>
    <recommendedName>
        <fullName evidence="3">Capsule polysaccharide biosynthesis protein</fullName>
    </recommendedName>
</protein>
<name>A0A6A6QRP5_9PEZI</name>